<gene>
    <name evidence="1" type="ORF">QCA50_007737</name>
</gene>
<dbReference type="Proteomes" id="UP001385951">
    <property type="component" value="Unassembled WGS sequence"/>
</dbReference>
<name>A0AAW0G6S6_9APHY</name>
<reference evidence="1 2" key="1">
    <citation type="submission" date="2022-09" db="EMBL/GenBank/DDBJ databases">
        <authorList>
            <person name="Palmer J.M."/>
        </authorList>
    </citation>
    <scope>NUCLEOTIDE SEQUENCE [LARGE SCALE GENOMIC DNA]</scope>
    <source>
        <strain evidence="1 2">DSM 7382</strain>
    </source>
</reference>
<evidence type="ECO:0000313" key="1">
    <source>
        <dbReference type="EMBL" id="KAK7689046.1"/>
    </source>
</evidence>
<sequence>MIILLIVYSKPALKILSFLEGVEKNRIVITGGNCAAALVQEIGSALKNAPIIDEQEA</sequence>
<comment type="caution">
    <text evidence="1">The sequence shown here is derived from an EMBL/GenBank/DDBJ whole genome shotgun (WGS) entry which is preliminary data.</text>
</comment>
<dbReference type="EMBL" id="JASBNA010000009">
    <property type="protein sequence ID" value="KAK7689046.1"/>
    <property type="molecule type" value="Genomic_DNA"/>
</dbReference>
<proteinExistence type="predicted"/>
<keyword evidence="2" id="KW-1185">Reference proteome</keyword>
<organism evidence="1 2">
    <name type="scientific">Cerrena zonata</name>
    <dbReference type="NCBI Taxonomy" id="2478898"/>
    <lineage>
        <taxon>Eukaryota</taxon>
        <taxon>Fungi</taxon>
        <taxon>Dikarya</taxon>
        <taxon>Basidiomycota</taxon>
        <taxon>Agaricomycotina</taxon>
        <taxon>Agaricomycetes</taxon>
        <taxon>Polyporales</taxon>
        <taxon>Cerrenaceae</taxon>
        <taxon>Cerrena</taxon>
    </lineage>
</organism>
<protein>
    <submittedName>
        <fullName evidence="1">Uncharacterized protein</fullName>
    </submittedName>
</protein>
<evidence type="ECO:0000313" key="2">
    <source>
        <dbReference type="Proteomes" id="UP001385951"/>
    </source>
</evidence>
<accession>A0AAW0G6S6</accession>
<dbReference type="AlphaFoldDB" id="A0AAW0G6S6"/>